<dbReference type="CTD" id="20196301"/>
<dbReference type="PANTHER" id="PTHR47735:SF9">
    <property type="entry name" value="POTASSIUM VOLTAGE-GATED CHANNEL SUBFAMILY KQT MEMBER 4-LIKE ISOFORM X1"/>
    <property type="match status" value="1"/>
</dbReference>
<accession>T1EIA1</accession>
<evidence type="ECO:0000256" key="7">
    <source>
        <dbReference type="ARBA" id="ARBA00034430"/>
    </source>
</evidence>
<dbReference type="EnsemblMetazoa" id="HelroT135705">
    <property type="protein sequence ID" value="HelroP135705"/>
    <property type="gene ID" value="HelroG135705"/>
</dbReference>
<dbReference type="RefSeq" id="XP_009019289.1">
    <property type="nucleotide sequence ID" value="XM_009021041.1"/>
</dbReference>
<evidence type="ECO:0000313" key="9">
    <source>
        <dbReference type="EMBL" id="ESO01881.1"/>
    </source>
</evidence>
<evidence type="ECO:0000313" key="11">
    <source>
        <dbReference type="Proteomes" id="UP000015101"/>
    </source>
</evidence>
<evidence type="ECO:0000256" key="3">
    <source>
        <dbReference type="ARBA" id="ARBA00022475"/>
    </source>
</evidence>
<dbReference type="Pfam" id="PF03520">
    <property type="entry name" value="KCNQ_channel"/>
    <property type="match status" value="1"/>
</dbReference>
<dbReference type="HOGENOM" id="CLU_2948551_0_0_1"/>
<keyword evidence="3" id="KW-0472">Membrane</keyword>
<dbReference type="PANTHER" id="PTHR47735">
    <property type="entry name" value="POTASSIUM VOLTAGE-GATED CHANNEL SUBFAMILY KQT MEMBER 4"/>
    <property type="match status" value="1"/>
</dbReference>
<dbReference type="STRING" id="6412.T1EIA1"/>
<keyword evidence="2" id="KW-0813">Transport</keyword>
<evidence type="ECO:0000256" key="4">
    <source>
        <dbReference type="ARBA" id="ARBA00022958"/>
    </source>
</evidence>
<comment type="catalytic activity">
    <reaction evidence="7">
        <text>K(+)(in) = K(+)(out)</text>
        <dbReference type="Rhea" id="RHEA:29463"/>
        <dbReference type="ChEBI" id="CHEBI:29103"/>
    </reaction>
</comment>
<dbReference type="Gene3D" id="6.10.140.1910">
    <property type="match status" value="1"/>
</dbReference>
<sequence length="60" mass="7049">VVHLTSTHKAAIRAIRKIKFFVARRIFKEALKPYDVKDVIEQYSAGHLDMLTRIKDLQLR</sequence>
<name>T1EIA1_HELRO</name>
<dbReference type="Proteomes" id="UP000015101">
    <property type="component" value="Unassembled WGS sequence"/>
</dbReference>
<organism evidence="10 11">
    <name type="scientific">Helobdella robusta</name>
    <name type="common">Californian leech</name>
    <dbReference type="NCBI Taxonomy" id="6412"/>
    <lineage>
        <taxon>Eukaryota</taxon>
        <taxon>Metazoa</taxon>
        <taxon>Spiralia</taxon>
        <taxon>Lophotrochozoa</taxon>
        <taxon>Annelida</taxon>
        <taxon>Clitellata</taxon>
        <taxon>Hirudinea</taxon>
        <taxon>Rhynchobdellida</taxon>
        <taxon>Glossiphoniidae</taxon>
        <taxon>Helobdella</taxon>
    </lineage>
</organism>
<evidence type="ECO:0000256" key="5">
    <source>
        <dbReference type="ARBA" id="ARBA00023065"/>
    </source>
</evidence>
<dbReference type="InterPro" id="IPR013821">
    <property type="entry name" value="K_chnl_volt-dep_KCNQ_C"/>
</dbReference>
<dbReference type="EMBL" id="AMQM01000743">
    <property type="status" value="NOT_ANNOTATED_CDS"/>
    <property type="molecule type" value="Genomic_DNA"/>
</dbReference>
<dbReference type="OMA" id="VMEQYSA"/>
<reference evidence="9 11" key="2">
    <citation type="journal article" date="2013" name="Nature">
        <title>Insights into bilaterian evolution from three spiralian genomes.</title>
        <authorList>
            <person name="Simakov O."/>
            <person name="Marletaz F."/>
            <person name="Cho S.J."/>
            <person name="Edsinger-Gonzales E."/>
            <person name="Havlak P."/>
            <person name="Hellsten U."/>
            <person name="Kuo D.H."/>
            <person name="Larsson T."/>
            <person name="Lv J."/>
            <person name="Arendt D."/>
            <person name="Savage R."/>
            <person name="Osoegawa K."/>
            <person name="de Jong P."/>
            <person name="Grimwood J."/>
            <person name="Chapman J.A."/>
            <person name="Shapiro H."/>
            <person name="Aerts A."/>
            <person name="Otillar R.P."/>
            <person name="Terry A.Y."/>
            <person name="Boore J.L."/>
            <person name="Grigoriev I.V."/>
            <person name="Lindberg D.R."/>
            <person name="Seaver E.C."/>
            <person name="Weisblat D.A."/>
            <person name="Putnam N.H."/>
            <person name="Rokhsar D.S."/>
        </authorList>
    </citation>
    <scope>NUCLEOTIDE SEQUENCE</scope>
</reference>
<dbReference type="GO" id="GO:0005249">
    <property type="term" value="F:voltage-gated potassium channel activity"/>
    <property type="evidence" value="ECO:0007669"/>
    <property type="project" value="InterPro"/>
</dbReference>
<evidence type="ECO:0000256" key="1">
    <source>
        <dbReference type="ARBA" id="ARBA00004651"/>
    </source>
</evidence>
<evidence type="ECO:0000256" key="6">
    <source>
        <dbReference type="ARBA" id="ARBA00023303"/>
    </source>
</evidence>
<evidence type="ECO:0000313" key="10">
    <source>
        <dbReference type="EnsemblMetazoa" id="HelroP135705"/>
    </source>
</evidence>
<protein>
    <recommendedName>
        <fullName evidence="8">Potassium channel voltage dependent KCNQ C-terminal domain-containing protein</fullName>
    </recommendedName>
</protein>
<feature type="domain" description="Potassium channel voltage dependent KCNQ C-terminal" evidence="8">
    <location>
        <begin position="3"/>
        <end position="60"/>
    </location>
</feature>
<keyword evidence="6" id="KW-0407">Ion channel</keyword>
<keyword evidence="5" id="KW-0406">Ion transport</keyword>
<reference evidence="10" key="3">
    <citation type="submission" date="2015-06" db="UniProtKB">
        <authorList>
            <consortium name="EnsemblMetazoa"/>
        </authorList>
    </citation>
    <scope>IDENTIFICATION</scope>
</reference>
<dbReference type="InParanoid" id="T1EIA1"/>
<evidence type="ECO:0000256" key="2">
    <source>
        <dbReference type="ARBA" id="ARBA00022448"/>
    </source>
</evidence>
<dbReference type="KEGG" id="hro:HELRODRAFT_135705"/>
<dbReference type="EMBL" id="KB096742">
    <property type="protein sequence ID" value="ESO01881.1"/>
    <property type="molecule type" value="Genomic_DNA"/>
</dbReference>
<comment type="subcellular location">
    <subcellularLocation>
        <location evidence="1">Cell membrane</location>
        <topology evidence="1">Multi-pass membrane protein</topology>
    </subcellularLocation>
</comment>
<reference evidence="11" key="1">
    <citation type="submission" date="2012-12" db="EMBL/GenBank/DDBJ databases">
        <authorList>
            <person name="Hellsten U."/>
            <person name="Grimwood J."/>
            <person name="Chapman J.A."/>
            <person name="Shapiro H."/>
            <person name="Aerts A."/>
            <person name="Otillar R.P."/>
            <person name="Terry A.Y."/>
            <person name="Boore J.L."/>
            <person name="Simakov O."/>
            <person name="Marletaz F."/>
            <person name="Cho S.-J."/>
            <person name="Edsinger-Gonzales E."/>
            <person name="Havlak P."/>
            <person name="Kuo D.-H."/>
            <person name="Larsson T."/>
            <person name="Lv J."/>
            <person name="Arendt D."/>
            <person name="Savage R."/>
            <person name="Osoegawa K."/>
            <person name="de Jong P."/>
            <person name="Lindberg D.R."/>
            <person name="Seaver E.C."/>
            <person name="Weisblat D.A."/>
            <person name="Putnam N.H."/>
            <person name="Grigoriev I.V."/>
            <person name="Rokhsar D.S."/>
        </authorList>
    </citation>
    <scope>NUCLEOTIDE SEQUENCE</scope>
</reference>
<keyword evidence="11" id="KW-1185">Reference proteome</keyword>
<proteinExistence type="predicted"/>
<gene>
    <name evidence="10" type="primary">20196301</name>
    <name evidence="9" type="ORF">HELRODRAFT_135705</name>
</gene>
<keyword evidence="3" id="KW-1003">Cell membrane</keyword>
<evidence type="ECO:0000259" key="8">
    <source>
        <dbReference type="Pfam" id="PF03520"/>
    </source>
</evidence>
<dbReference type="eggNOG" id="KOG1419">
    <property type="taxonomic scope" value="Eukaryota"/>
</dbReference>
<dbReference type="InterPro" id="IPR003937">
    <property type="entry name" value="K_chnl_volt-dep_KCNQ"/>
</dbReference>
<dbReference type="EMBL" id="AMQM01000744">
    <property type="status" value="NOT_ANNOTATED_CDS"/>
    <property type="molecule type" value="Genomic_DNA"/>
</dbReference>
<dbReference type="OrthoDB" id="8879391at2759"/>
<dbReference type="AlphaFoldDB" id="T1EIA1"/>
<dbReference type="GeneID" id="20196301"/>
<dbReference type="GO" id="GO:0005886">
    <property type="term" value="C:plasma membrane"/>
    <property type="evidence" value="ECO:0007669"/>
    <property type="project" value="UniProtKB-SubCell"/>
</dbReference>
<keyword evidence="4" id="KW-0630">Potassium</keyword>